<protein>
    <submittedName>
        <fullName evidence="1">Uncharacterized protein</fullName>
    </submittedName>
</protein>
<evidence type="ECO:0000313" key="2">
    <source>
        <dbReference type="Proteomes" id="UP000005589"/>
    </source>
</evidence>
<dbReference type="HOGENOM" id="CLU_3240396_0_0_9"/>
<reference evidence="1 2" key="1">
    <citation type="submission" date="2011-03" db="EMBL/GenBank/DDBJ databases">
        <authorList>
            <person name="Muzny D."/>
            <person name="Qin X."/>
            <person name="Deng J."/>
            <person name="Jiang H."/>
            <person name="Liu Y."/>
            <person name="Qu J."/>
            <person name="Song X.-Z."/>
            <person name="Zhang L."/>
            <person name="Thornton R."/>
            <person name="Coyle M."/>
            <person name="Francisco L."/>
            <person name="Jackson L."/>
            <person name="Javaid M."/>
            <person name="Korchina V."/>
            <person name="Kovar C."/>
            <person name="Mata R."/>
            <person name="Mathew T."/>
            <person name="Ngo R."/>
            <person name="Nguyen L."/>
            <person name="Nguyen N."/>
            <person name="Okwuonu G."/>
            <person name="Ongeri F."/>
            <person name="Pham C."/>
            <person name="Simmons D."/>
            <person name="Wilczek-Boney K."/>
            <person name="Hale W."/>
            <person name="Jakkamsetti A."/>
            <person name="Pham P."/>
            <person name="Ruth R."/>
            <person name="San Lucas F."/>
            <person name="Warren J."/>
            <person name="Zhang J."/>
            <person name="Zhao Z."/>
            <person name="Zhou C."/>
            <person name="Zhu D."/>
            <person name="Lee S."/>
            <person name="Bess C."/>
            <person name="Blankenburg K."/>
            <person name="Forbes L."/>
            <person name="Fu Q."/>
            <person name="Gubbala S."/>
            <person name="Hirani K."/>
            <person name="Jayaseelan J.C."/>
            <person name="Lara F."/>
            <person name="Munidasa M."/>
            <person name="Palculict T."/>
            <person name="Patil S."/>
            <person name="Pu L.-L."/>
            <person name="Saada N."/>
            <person name="Tang L."/>
            <person name="Weissenberger G."/>
            <person name="Zhu Y."/>
            <person name="Hemphill L."/>
            <person name="Shang Y."/>
            <person name="Youmans B."/>
            <person name="Ayvaz T."/>
            <person name="Ross M."/>
            <person name="Santibanez J."/>
            <person name="Aqrawi P."/>
            <person name="Gross S."/>
            <person name="Joshi V."/>
            <person name="Fowler G."/>
            <person name="Nazareth L."/>
            <person name="Reid J."/>
            <person name="Worley K."/>
            <person name="Petrosino J."/>
            <person name="Highlander S."/>
            <person name="Gibbs R."/>
        </authorList>
    </citation>
    <scope>NUCLEOTIDE SEQUENCE [LARGE SCALE GENOMIC DNA]</scope>
    <source>
        <strain evidence="1 2">SK355</strain>
    </source>
</reference>
<proteinExistence type="predicted"/>
<sequence length="43" mass="5020">MDKGKKDGLKVYWLEREAAISIVQKAKKLGWNNFQPSFLYGNF</sequence>
<dbReference type="PATRIC" id="fig|888816.3.peg.1321"/>
<dbReference type="AlphaFoldDB" id="F3UR96"/>
<evidence type="ECO:0000313" key="1">
    <source>
        <dbReference type="EMBL" id="EGJ40878.1"/>
    </source>
</evidence>
<accession>F3UR96</accession>
<gene>
    <name evidence="1" type="ORF">HMPREF9389_1354</name>
</gene>
<name>F3UR96_STRSA</name>
<dbReference type="EMBL" id="AFFN01000016">
    <property type="protein sequence ID" value="EGJ40878.1"/>
    <property type="molecule type" value="Genomic_DNA"/>
</dbReference>
<comment type="caution">
    <text evidence="1">The sequence shown here is derived from an EMBL/GenBank/DDBJ whole genome shotgun (WGS) entry which is preliminary data.</text>
</comment>
<organism evidence="1 2">
    <name type="scientific">Streptococcus sanguinis SK355</name>
    <dbReference type="NCBI Taxonomy" id="888816"/>
    <lineage>
        <taxon>Bacteria</taxon>
        <taxon>Bacillati</taxon>
        <taxon>Bacillota</taxon>
        <taxon>Bacilli</taxon>
        <taxon>Lactobacillales</taxon>
        <taxon>Streptococcaceae</taxon>
        <taxon>Streptococcus</taxon>
    </lineage>
</organism>
<dbReference type="Proteomes" id="UP000005589">
    <property type="component" value="Unassembled WGS sequence"/>
</dbReference>